<dbReference type="EMBL" id="MBRJ01000041">
    <property type="protein sequence ID" value="OHX44634.1"/>
    <property type="molecule type" value="Genomic_DNA"/>
</dbReference>
<dbReference type="Proteomes" id="UP000180194">
    <property type="component" value="Unassembled WGS sequence"/>
</dbReference>
<gene>
    <name evidence="1" type="ORF">BBV17_25770</name>
</gene>
<keyword evidence="2" id="KW-1185">Reference proteome</keyword>
<accession>A0ABX3CMK5</accession>
<dbReference type="RefSeq" id="WP_009335610.1">
    <property type="nucleotide sequence ID" value="NZ_JAMAWK010000009.1"/>
</dbReference>
<reference evidence="1 2" key="1">
    <citation type="submission" date="2016-07" db="EMBL/GenBank/DDBJ databases">
        <title>Bacillus oceanisediminis whole genome.</title>
        <authorList>
            <person name="Pal Y."/>
            <person name="Verma A."/>
            <person name="Mual P."/>
            <person name="Srinivasan K."/>
        </authorList>
    </citation>
    <scope>NUCLEOTIDE SEQUENCE [LARGE SCALE GENOMIC DNA]</scope>
    <source>
        <strain evidence="1 2">Bhandara28</strain>
    </source>
</reference>
<evidence type="ECO:0000313" key="2">
    <source>
        <dbReference type="Proteomes" id="UP000180194"/>
    </source>
</evidence>
<comment type="caution">
    <text evidence="1">The sequence shown here is derived from an EMBL/GenBank/DDBJ whole genome shotgun (WGS) entry which is preliminary data.</text>
</comment>
<sequence length="66" mass="7153">MVIQSNMSPEAIIQIWENTLDKFEKYNVPISKKTLEELVNVSVLPALLSELNSAVGSSNATCTEGG</sequence>
<evidence type="ECO:0000313" key="1">
    <source>
        <dbReference type="EMBL" id="OHX44634.1"/>
    </source>
</evidence>
<organism evidence="1 2">
    <name type="scientific">Cytobacillus oceanisediminis</name>
    <dbReference type="NCBI Taxonomy" id="665099"/>
    <lineage>
        <taxon>Bacteria</taxon>
        <taxon>Bacillati</taxon>
        <taxon>Bacillota</taxon>
        <taxon>Bacilli</taxon>
        <taxon>Bacillales</taxon>
        <taxon>Bacillaceae</taxon>
        <taxon>Cytobacillus</taxon>
    </lineage>
</organism>
<protein>
    <submittedName>
        <fullName evidence="1">Uncharacterized protein</fullName>
    </submittedName>
</protein>
<name>A0ABX3CMK5_9BACI</name>
<proteinExistence type="predicted"/>